<protein>
    <submittedName>
        <fullName evidence="2">Uncharacterized protein</fullName>
    </submittedName>
</protein>
<accession>A0A699V0Z0</accession>
<feature type="compositionally biased region" description="Polar residues" evidence="1">
    <location>
        <begin position="1"/>
        <end position="19"/>
    </location>
</feature>
<dbReference type="EMBL" id="BKCJ011385296">
    <property type="protein sequence ID" value="GFD28430.1"/>
    <property type="molecule type" value="Genomic_DNA"/>
</dbReference>
<evidence type="ECO:0000313" key="2">
    <source>
        <dbReference type="EMBL" id="GFD28430.1"/>
    </source>
</evidence>
<organism evidence="2">
    <name type="scientific">Tanacetum cinerariifolium</name>
    <name type="common">Dalmatian daisy</name>
    <name type="synonym">Chrysanthemum cinerariifolium</name>
    <dbReference type="NCBI Taxonomy" id="118510"/>
    <lineage>
        <taxon>Eukaryota</taxon>
        <taxon>Viridiplantae</taxon>
        <taxon>Streptophyta</taxon>
        <taxon>Embryophyta</taxon>
        <taxon>Tracheophyta</taxon>
        <taxon>Spermatophyta</taxon>
        <taxon>Magnoliopsida</taxon>
        <taxon>eudicotyledons</taxon>
        <taxon>Gunneridae</taxon>
        <taxon>Pentapetalae</taxon>
        <taxon>asterids</taxon>
        <taxon>campanulids</taxon>
        <taxon>Asterales</taxon>
        <taxon>Asteraceae</taxon>
        <taxon>Asteroideae</taxon>
        <taxon>Anthemideae</taxon>
        <taxon>Anthemidinae</taxon>
        <taxon>Tanacetum</taxon>
    </lineage>
</organism>
<feature type="compositionally biased region" description="Basic and acidic residues" evidence="1">
    <location>
        <begin position="57"/>
        <end position="76"/>
    </location>
</feature>
<dbReference type="AlphaFoldDB" id="A0A699V0Z0"/>
<gene>
    <name evidence="2" type="ORF">Tci_900399</name>
</gene>
<evidence type="ECO:0000256" key="1">
    <source>
        <dbReference type="SAM" id="MobiDB-lite"/>
    </source>
</evidence>
<sequence length="85" mass="9815">MAFISSLKNNNNEDGNTTSSRRELERRLVYKDQMWQVLTNQKLSASTVTRWVTSQESAEHPEVGKEEGEKAIDKGLKLKKRVQKH</sequence>
<feature type="region of interest" description="Disordered" evidence="1">
    <location>
        <begin position="1"/>
        <end position="22"/>
    </location>
</feature>
<feature type="region of interest" description="Disordered" evidence="1">
    <location>
        <begin position="54"/>
        <end position="85"/>
    </location>
</feature>
<reference evidence="2" key="1">
    <citation type="journal article" date="2019" name="Sci. Rep.">
        <title>Draft genome of Tanacetum cinerariifolium, the natural source of mosquito coil.</title>
        <authorList>
            <person name="Yamashiro T."/>
            <person name="Shiraishi A."/>
            <person name="Satake H."/>
            <person name="Nakayama K."/>
        </authorList>
    </citation>
    <scope>NUCLEOTIDE SEQUENCE</scope>
</reference>
<proteinExistence type="predicted"/>
<comment type="caution">
    <text evidence="2">The sequence shown here is derived from an EMBL/GenBank/DDBJ whole genome shotgun (WGS) entry which is preliminary data.</text>
</comment>
<name>A0A699V0Z0_TANCI</name>